<dbReference type="RefSeq" id="WP_008827305.1">
    <property type="nucleotide sequence ID" value="NZ_AFNU02000006.1"/>
</dbReference>
<evidence type="ECO:0000259" key="2">
    <source>
        <dbReference type="Pfam" id="PF17159"/>
    </source>
</evidence>
<proteinExistence type="predicted"/>
<keyword evidence="1" id="KW-0812">Transmembrane</keyword>
<feature type="transmembrane region" description="Helical" evidence="1">
    <location>
        <begin position="126"/>
        <end position="145"/>
    </location>
</feature>
<comment type="caution">
    <text evidence="3">The sequence shown here is derived from an EMBL/GenBank/DDBJ whole genome shotgun (WGS) entry which is preliminary data.</text>
</comment>
<feature type="transmembrane region" description="Helical" evidence="1">
    <location>
        <begin position="7"/>
        <end position="28"/>
    </location>
</feature>
<name>U2FLM8_9MOLU</name>
<feature type="transmembrane region" description="Helical" evidence="1">
    <location>
        <begin position="165"/>
        <end position="182"/>
    </location>
</feature>
<feature type="transmembrane region" description="Helical" evidence="1">
    <location>
        <begin position="59"/>
        <end position="80"/>
    </location>
</feature>
<keyword evidence="1" id="KW-0472">Membrane</keyword>
<organism evidence="3 4">
    <name type="scientific">Haloplasma contractile SSD-17B</name>
    <dbReference type="NCBI Taxonomy" id="1033810"/>
    <lineage>
        <taxon>Bacteria</taxon>
        <taxon>Bacillati</taxon>
        <taxon>Mycoplasmatota</taxon>
        <taxon>Mollicutes</taxon>
        <taxon>Haloplasmatales</taxon>
        <taxon>Haloplasmataceae</taxon>
        <taxon>Haloplasma</taxon>
    </lineage>
</organism>
<protein>
    <submittedName>
        <fullName evidence="3">Sensory box histidine kinase protein</fullName>
    </submittedName>
</protein>
<dbReference type="STRING" id="1033810.HLPCO_002003"/>
<evidence type="ECO:0000256" key="1">
    <source>
        <dbReference type="SAM" id="Phobius"/>
    </source>
</evidence>
<feature type="domain" description="Membrane-associated sensor" evidence="2">
    <location>
        <begin position="23"/>
        <end position="244"/>
    </location>
</feature>
<reference evidence="3 4" key="2">
    <citation type="journal article" date="2013" name="PLoS ONE">
        <title>INDIGO - INtegrated Data Warehouse of MIcrobial GenOmes with Examples from the Red Sea Extremophiles.</title>
        <authorList>
            <person name="Alam I."/>
            <person name="Antunes A."/>
            <person name="Kamau A.A."/>
            <person name="Ba Alawi W."/>
            <person name="Kalkatawi M."/>
            <person name="Stingl U."/>
            <person name="Bajic V.B."/>
        </authorList>
    </citation>
    <scope>NUCLEOTIDE SEQUENCE [LARGE SCALE GENOMIC DNA]</scope>
    <source>
        <strain evidence="3 4">SSD-17B</strain>
    </source>
</reference>
<keyword evidence="1" id="KW-1133">Transmembrane helix</keyword>
<keyword evidence="4" id="KW-1185">Reference proteome</keyword>
<dbReference type="Pfam" id="PF17159">
    <property type="entry name" value="MASE3"/>
    <property type="match status" value="1"/>
</dbReference>
<dbReference type="eggNOG" id="COG4191">
    <property type="taxonomic scope" value="Bacteria"/>
</dbReference>
<feature type="transmembrane region" description="Helical" evidence="1">
    <location>
        <begin position="220"/>
        <end position="240"/>
    </location>
</feature>
<accession>U2FLM8</accession>
<dbReference type="InParanoid" id="U2FLM8"/>
<sequence length="261" mass="30131">MGRTLSYKLVIVAIILLGINMLHFYNFLIFHSIVELYCIAVAIAVFTLVWNLRDQINHTFVLVVGVGYLYTGLFDFIHILTFEGMNVIPLTESHFDVDSWLIARYIESISILLAVILQKFKVNVKLDFLISVYLVISIMIFYITFINDHIPNGYISGSGITQFKIMNELIICVFLGLTILILSMNKKLLKKNTLVYTMIALVLTLLSEISFMFFSNKSDWIFILGHNIKVLSYFFTYSAISTVVIMERRIDQDICKHSHWL</sequence>
<dbReference type="EMBL" id="AFNU02000006">
    <property type="protein sequence ID" value="ERJ12089.1"/>
    <property type="molecule type" value="Genomic_DNA"/>
</dbReference>
<keyword evidence="3" id="KW-0418">Kinase</keyword>
<feature type="transmembrane region" description="Helical" evidence="1">
    <location>
        <begin position="34"/>
        <end position="52"/>
    </location>
</feature>
<dbReference type="InterPro" id="IPR033425">
    <property type="entry name" value="MASE3"/>
</dbReference>
<keyword evidence="3" id="KW-0808">Transferase</keyword>
<gene>
    <name evidence="3" type="ORF">HLPCO_002003</name>
</gene>
<dbReference type="Proteomes" id="UP000005707">
    <property type="component" value="Unassembled WGS sequence"/>
</dbReference>
<feature type="transmembrane region" description="Helical" evidence="1">
    <location>
        <begin position="100"/>
        <end position="117"/>
    </location>
</feature>
<reference evidence="3 4" key="1">
    <citation type="journal article" date="2011" name="J. Bacteriol.">
        <title>Genome sequence of Haloplasma contractile, an unusual contractile bacterium from a deep-sea anoxic brine lake.</title>
        <authorList>
            <person name="Antunes A."/>
            <person name="Alam I."/>
            <person name="El Dorry H."/>
            <person name="Siam R."/>
            <person name="Robertson A."/>
            <person name="Bajic V.B."/>
            <person name="Stingl U."/>
        </authorList>
    </citation>
    <scope>NUCLEOTIDE SEQUENCE [LARGE SCALE GENOMIC DNA]</scope>
    <source>
        <strain evidence="3 4">SSD-17B</strain>
    </source>
</reference>
<dbReference type="OrthoDB" id="9787818at2"/>
<evidence type="ECO:0000313" key="3">
    <source>
        <dbReference type="EMBL" id="ERJ12089.1"/>
    </source>
</evidence>
<dbReference type="GO" id="GO:0016301">
    <property type="term" value="F:kinase activity"/>
    <property type="evidence" value="ECO:0007669"/>
    <property type="project" value="UniProtKB-KW"/>
</dbReference>
<feature type="transmembrane region" description="Helical" evidence="1">
    <location>
        <begin position="194"/>
        <end position="214"/>
    </location>
</feature>
<evidence type="ECO:0000313" key="4">
    <source>
        <dbReference type="Proteomes" id="UP000005707"/>
    </source>
</evidence>
<dbReference type="AlphaFoldDB" id="U2FLM8"/>